<evidence type="ECO:0000313" key="3">
    <source>
        <dbReference type="Proteomes" id="UP000444980"/>
    </source>
</evidence>
<sequence length="341" mass="36248">MSADVWFTRCPVPTAFSLAVSTGRLTERLTGLDTAFRSLATAHDEETRTTHFTQAQPRSVRHGGNIPPLVAASRGADVAIIGLSVAPSNAALLARPESGITSAEDLRGKVIGIPRRLNDPVDFWRATVLQGVTRAVRTAGLTLDDVELRDIEIGRSFASDSTSRDTAVATLWDAAFMLGFQREESAALLSGRVDAIFAEGANRPITEAFTGATAVVEAGETAHTDPRLSSNLRPLTLSVTGDLLRADPSIVDAILDETTAAAVWAQSQADAARRIIAAEVGVAEELLDRSFAPGLAAELDVSLDPDRLVLLEHQIAFLYDQGFLDRAVDVAEVVVDRAAVA</sequence>
<dbReference type="Gene3D" id="3.40.190.270">
    <property type="match status" value="1"/>
</dbReference>
<dbReference type="AlphaFoldDB" id="A0A7I9V1F8"/>
<feature type="domain" description="SsuA/THI5-like" evidence="1">
    <location>
        <begin position="69"/>
        <end position="148"/>
    </location>
</feature>
<organism evidence="2 3">
    <name type="scientific">Gordonia crocea</name>
    <dbReference type="NCBI Taxonomy" id="589162"/>
    <lineage>
        <taxon>Bacteria</taxon>
        <taxon>Bacillati</taxon>
        <taxon>Actinomycetota</taxon>
        <taxon>Actinomycetes</taxon>
        <taxon>Mycobacteriales</taxon>
        <taxon>Gordoniaceae</taxon>
        <taxon>Gordonia</taxon>
    </lineage>
</organism>
<dbReference type="InterPro" id="IPR015168">
    <property type="entry name" value="SsuA/THI5"/>
</dbReference>
<dbReference type="PANTHER" id="PTHR30024">
    <property type="entry name" value="ALIPHATIC SULFONATES-BINDING PROTEIN-RELATED"/>
    <property type="match status" value="1"/>
</dbReference>
<dbReference type="SUPFAM" id="SSF53850">
    <property type="entry name" value="Periplasmic binding protein-like II"/>
    <property type="match status" value="1"/>
</dbReference>
<dbReference type="RefSeq" id="WP_161928535.1">
    <property type="nucleotide sequence ID" value="NZ_BJOU01000017.1"/>
</dbReference>
<dbReference type="OrthoDB" id="2634887at2"/>
<dbReference type="Proteomes" id="UP000444980">
    <property type="component" value="Unassembled WGS sequence"/>
</dbReference>
<dbReference type="EMBL" id="BJOU01000017">
    <property type="protein sequence ID" value="GED99235.1"/>
    <property type="molecule type" value="Genomic_DNA"/>
</dbReference>
<protein>
    <submittedName>
        <fullName evidence="2">Desulfurase</fullName>
    </submittedName>
</protein>
<proteinExistence type="predicted"/>
<reference evidence="3" key="1">
    <citation type="submission" date="2019-06" db="EMBL/GenBank/DDBJ databases">
        <title>Gordonia isolated from sludge of a wastewater treatment plant.</title>
        <authorList>
            <person name="Tamura T."/>
            <person name="Aoyama K."/>
            <person name="Kang Y."/>
            <person name="Saito S."/>
            <person name="Akiyama N."/>
            <person name="Yazawa K."/>
            <person name="Gonoi T."/>
            <person name="Mikami Y."/>
        </authorList>
    </citation>
    <scope>NUCLEOTIDE SEQUENCE [LARGE SCALE GENOMIC DNA]</scope>
    <source>
        <strain evidence="3">NBRC 107697</strain>
    </source>
</reference>
<comment type="caution">
    <text evidence="2">The sequence shown here is derived from an EMBL/GenBank/DDBJ whole genome shotgun (WGS) entry which is preliminary data.</text>
</comment>
<accession>A0A7I9V1F8</accession>
<dbReference type="Gene3D" id="3.40.190.10">
    <property type="entry name" value="Periplasmic binding protein-like II"/>
    <property type="match status" value="1"/>
</dbReference>
<name>A0A7I9V1F8_9ACTN</name>
<dbReference type="Pfam" id="PF09084">
    <property type="entry name" value="NMT1"/>
    <property type="match status" value="1"/>
</dbReference>
<gene>
    <name evidence="2" type="ORF">nbrc107697_32740</name>
</gene>
<evidence type="ECO:0000259" key="1">
    <source>
        <dbReference type="Pfam" id="PF09084"/>
    </source>
</evidence>
<keyword evidence="3" id="KW-1185">Reference proteome</keyword>
<evidence type="ECO:0000313" key="2">
    <source>
        <dbReference type="EMBL" id="GED99235.1"/>
    </source>
</evidence>